<proteinExistence type="predicted"/>
<evidence type="ECO:0000313" key="2">
    <source>
        <dbReference type="EMBL" id="MBR7673882.1"/>
    </source>
</evidence>
<evidence type="ECO:0000313" key="3">
    <source>
        <dbReference type="Proteomes" id="UP000675554"/>
    </source>
</evidence>
<feature type="domain" description="AB hydrolase-1" evidence="1">
    <location>
        <begin position="49"/>
        <end position="281"/>
    </location>
</feature>
<dbReference type="EMBL" id="JAGSMN010000268">
    <property type="protein sequence ID" value="MBR7673882.1"/>
    <property type="molecule type" value="Genomic_DNA"/>
</dbReference>
<dbReference type="SUPFAM" id="SSF53474">
    <property type="entry name" value="alpha/beta-Hydrolases"/>
    <property type="match status" value="1"/>
</dbReference>
<reference evidence="2" key="1">
    <citation type="submission" date="2021-04" db="EMBL/GenBank/DDBJ databases">
        <title>Sequencing of actinobacteria type strains.</title>
        <authorList>
            <person name="Nguyen G.-S."/>
            <person name="Wentzel A."/>
        </authorList>
    </citation>
    <scope>NUCLEOTIDE SEQUENCE</scope>
    <source>
        <strain evidence="2">DSM 42095</strain>
    </source>
</reference>
<dbReference type="PANTHER" id="PTHR46438:SF11">
    <property type="entry name" value="LIPASE-RELATED"/>
    <property type="match status" value="1"/>
</dbReference>
<dbReference type="InterPro" id="IPR029058">
    <property type="entry name" value="AB_hydrolase_fold"/>
</dbReference>
<gene>
    <name evidence="2" type="ORF">KDA82_12820</name>
</gene>
<name>A0A8T4IRL9_9ACTN</name>
<sequence length="299" mass="31539">MTAVAPPAYFDAYDAVLRRWPAGTETVEVPSLYGTTRVNVLGPREARPLVLLHGGGATSTVWAANAAALSRTHRVCAVDLVGDPGRSTLAPGQRLTGVGDLMAWLDGVLDHFVPGGDGGEGGQAVQADLCGHSYGAWIALTYALHATGRVRRLALLDPTQCFASFSPRYLLRALPLLLRPTAARARGLVGWETGGAALDPDWLELYARGTSDFPSARPVTGPRPSAARLRGLTAPLLVLLAGDSRAHDVRRVAAGARRAVPGAVVETLPGVSHHALPLHAPAHARLDERLTEFFGDDGR</sequence>
<comment type="caution">
    <text evidence="2">The sequence shown here is derived from an EMBL/GenBank/DDBJ whole genome shotgun (WGS) entry which is preliminary data.</text>
</comment>
<dbReference type="AlphaFoldDB" id="A0A8T4IRL9"/>
<evidence type="ECO:0000259" key="1">
    <source>
        <dbReference type="Pfam" id="PF12697"/>
    </source>
</evidence>
<organism evidence="2 3">
    <name type="scientific">Streptomyces daliensis</name>
    <dbReference type="NCBI Taxonomy" id="299421"/>
    <lineage>
        <taxon>Bacteria</taxon>
        <taxon>Bacillati</taxon>
        <taxon>Actinomycetota</taxon>
        <taxon>Actinomycetes</taxon>
        <taxon>Kitasatosporales</taxon>
        <taxon>Streptomycetaceae</taxon>
        <taxon>Streptomyces</taxon>
    </lineage>
</organism>
<keyword evidence="3" id="KW-1185">Reference proteome</keyword>
<protein>
    <submittedName>
        <fullName evidence="2">Alpha/beta fold hydrolase</fullName>
    </submittedName>
</protein>
<dbReference type="PANTHER" id="PTHR46438">
    <property type="entry name" value="ALPHA/BETA-HYDROLASES SUPERFAMILY PROTEIN"/>
    <property type="match status" value="1"/>
</dbReference>
<dbReference type="GO" id="GO:0016787">
    <property type="term" value="F:hydrolase activity"/>
    <property type="evidence" value="ECO:0007669"/>
    <property type="project" value="UniProtKB-KW"/>
</dbReference>
<dbReference type="InterPro" id="IPR000073">
    <property type="entry name" value="AB_hydrolase_1"/>
</dbReference>
<accession>A0A8T4IRL9</accession>
<keyword evidence="2" id="KW-0378">Hydrolase</keyword>
<dbReference type="Proteomes" id="UP000675554">
    <property type="component" value="Unassembled WGS sequence"/>
</dbReference>
<dbReference type="Pfam" id="PF12697">
    <property type="entry name" value="Abhydrolase_6"/>
    <property type="match status" value="1"/>
</dbReference>
<dbReference type="Gene3D" id="3.40.50.1820">
    <property type="entry name" value="alpha/beta hydrolase"/>
    <property type="match status" value="1"/>
</dbReference>